<dbReference type="Pfam" id="PF14035">
    <property type="entry name" value="YlzJ"/>
    <property type="match status" value="1"/>
</dbReference>
<protein>
    <submittedName>
        <fullName evidence="1">YlzJ-like protein</fullName>
    </submittedName>
</protein>
<evidence type="ECO:0000313" key="1">
    <source>
        <dbReference type="EMBL" id="SCM80393.1"/>
    </source>
</evidence>
<accession>A0A212LS52</accession>
<organism evidence="1">
    <name type="scientific">uncultured Sporomusa sp</name>
    <dbReference type="NCBI Taxonomy" id="307249"/>
    <lineage>
        <taxon>Bacteria</taxon>
        <taxon>Bacillati</taxon>
        <taxon>Bacillota</taxon>
        <taxon>Negativicutes</taxon>
        <taxon>Selenomonadales</taxon>
        <taxon>Sporomusaceae</taxon>
        <taxon>Sporomusa</taxon>
        <taxon>environmental samples</taxon>
    </lineage>
</organism>
<sequence length="77" mass="8890">MILWTIVPEEVVYGDQNQPQPAYEEIEYAGQKVMAQKISHNEFRVVRLLTTDPVDYLRNELQPGTIITYKPVIQALS</sequence>
<name>A0A212LS52_9FIRM</name>
<proteinExistence type="predicted"/>
<dbReference type="RefSeq" id="WP_288183819.1">
    <property type="nucleotide sequence ID" value="NZ_LT608335.1"/>
</dbReference>
<dbReference type="EMBL" id="FMJE01000003">
    <property type="protein sequence ID" value="SCM80393.1"/>
    <property type="molecule type" value="Genomic_DNA"/>
</dbReference>
<dbReference type="AlphaFoldDB" id="A0A212LS52"/>
<gene>
    <name evidence="1" type="ORF">KL86SPO_30571</name>
</gene>
<reference evidence="1" key="1">
    <citation type="submission" date="2016-08" db="EMBL/GenBank/DDBJ databases">
        <authorList>
            <person name="Seilhamer J.J."/>
        </authorList>
    </citation>
    <scope>NUCLEOTIDE SEQUENCE</scope>
    <source>
        <strain evidence="1">86</strain>
    </source>
</reference>
<dbReference type="InterPro" id="IPR025619">
    <property type="entry name" value="YlzJ"/>
</dbReference>